<dbReference type="eggNOG" id="COG4851">
    <property type="taxonomic scope" value="Bacteria"/>
</dbReference>
<reference evidence="1 2" key="2">
    <citation type="journal article" date="2016" name="Sci. Rep.">
        <title>A novel serine protease, Sep1, from Bacillus firmus DS-1 has nematicidal activity and degrades multiple intestinal-associated nematode proteins.</title>
        <authorList>
            <person name="Geng C."/>
            <person name="Nie X."/>
            <person name="Tang Z."/>
            <person name="Zhang Y."/>
            <person name="Lin J."/>
            <person name="Sun M."/>
            <person name="Peng D."/>
        </authorList>
    </citation>
    <scope>NUCLEOTIDE SEQUENCE [LARGE SCALE GENOMIC DNA]</scope>
    <source>
        <strain evidence="1 2">DS1</strain>
    </source>
</reference>
<proteinExistence type="predicted"/>
<accession>W7L007</accession>
<dbReference type="Pfam" id="PF07537">
    <property type="entry name" value="CamS"/>
    <property type="match status" value="1"/>
</dbReference>
<dbReference type="RefSeq" id="WP_035333520.1">
    <property type="nucleotide sequence ID" value="NZ_APVL01000045.1"/>
</dbReference>
<dbReference type="OrthoDB" id="9795361at2"/>
<dbReference type="EMBL" id="APVL01000045">
    <property type="protein sequence ID" value="EWG08397.1"/>
    <property type="molecule type" value="Genomic_DNA"/>
</dbReference>
<dbReference type="CDD" id="cd13441">
    <property type="entry name" value="CamS_repeat_1"/>
    <property type="match status" value="1"/>
</dbReference>
<dbReference type="Gene3D" id="3.10.570.10">
    <property type="entry name" value="sex pheromone staph- cam373 precursor domain"/>
    <property type="match status" value="1"/>
</dbReference>
<reference evidence="2" key="1">
    <citation type="submission" date="2013-03" db="EMBL/GenBank/DDBJ databases">
        <title>Draft genome sequence of Bacillus firmus DS1.</title>
        <authorList>
            <person name="Peng D."/>
            <person name="Zhu L."/>
            <person name="Sun M."/>
        </authorList>
    </citation>
    <scope>NUCLEOTIDE SEQUENCE [LARGE SCALE GENOMIC DNA]</scope>
    <source>
        <strain evidence="2">DS1</strain>
    </source>
</reference>
<evidence type="ECO:0000313" key="1">
    <source>
        <dbReference type="EMBL" id="EWG08397.1"/>
    </source>
</evidence>
<dbReference type="AlphaFoldDB" id="W7L007"/>
<evidence type="ECO:0000313" key="2">
    <source>
        <dbReference type="Proteomes" id="UP000019270"/>
    </source>
</evidence>
<comment type="caution">
    <text evidence="1">The sequence shown here is derived from an EMBL/GenBank/DDBJ whole genome shotgun (WGS) entry which is preliminary data.</text>
</comment>
<sequence>MSNLKMVLILIVSLLLLSSCIKKDVIPEQESNGQKIPTPVTQGKEMYKVKTPVKFNVARGSIVNNVDNPLDINEIELGLMLLSMEHFSPEKFYFQEGQYLNSETINKWIERESSEKSEGLNPPINDSKDIEQALKQEKENPKLVSHVLEQNYVDKDGKTKGISLAISLNSFYYFNVSDNNGLIHSGNVKVDENNNGKNDVKIYGENIAEKVVKRIRNNEKIPNVPIFLTLYQEESRGSVVPGRFLSSTFIPEGESGIKKWDNIDKKYMELPSNAAEKIDRYSSESFKNFKDDIEKNFPNLNIKVLGKGLYIDKTLSELSVDIETAGLSHPQLIALTQYVGAEIQAQVIPNTVPIKVNISSVKEPEAVLTWDPASQEIKTHIYNK</sequence>
<dbReference type="InterPro" id="IPR011426">
    <property type="entry name" value="CamS"/>
</dbReference>
<dbReference type="PROSITE" id="PS51257">
    <property type="entry name" value="PROKAR_LIPOPROTEIN"/>
    <property type="match status" value="1"/>
</dbReference>
<dbReference type="CDD" id="cd13440">
    <property type="entry name" value="CamS_repeat_2"/>
    <property type="match status" value="1"/>
</dbReference>
<protein>
    <submittedName>
        <fullName evidence="1">Uncharacterized protein</fullName>
    </submittedName>
</protein>
<dbReference type="PATRIC" id="fig|1307436.3.peg.5191"/>
<gene>
    <name evidence="1" type="ORF">PBF_24383</name>
</gene>
<name>W7L007_CYTFI</name>
<dbReference type="PIRSF" id="PIRSF012509">
    <property type="entry name" value="CamS"/>
    <property type="match status" value="1"/>
</dbReference>
<organism evidence="1 2">
    <name type="scientific">Cytobacillus firmus DS1</name>
    <dbReference type="NCBI Taxonomy" id="1307436"/>
    <lineage>
        <taxon>Bacteria</taxon>
        <taxon>Bacillati</taxon>
        <taxon>Bacillota</taxon>
        <taxon>Bacilli</taxon>
        <taxon>Bacillales</taxon>
        <taxon>Bacillaceae</taxon>
        <taxon>Cytobacillus</taxon>
    </lineage>
</organism>
<dbReference type="Proteomes" id="UP000019270">
    <property type="component" value="Unassembled WGS sequence"/>
</dbReference>